<keyword evidence="2" id="KW-0121">Carboxypeptidase</keyword>
<keyword evidence="10" id="KW-1185">Reference proteome</keyword>
<dbReference type="InterPro" id="IPR027478">
    <property type="entry name" value="LdcA_N"/>
</dbReference>
<comment type="similarity">
    <text evidence="1">Belongs to the peptidase S66 family.</text>
</comment>
<dbReference type="InterPro" id="IPR040449">
    <property type="entry name" value="Peptidase_S66_N"/>
</dbReference>
<evidence type="ECO:0000259" key="7">
    <source>
        <dbReference type="Pfam" id="PF02016"/>
    </source>
</evidence>
<evidence type="ECO:0000256" key="2">
    <source>
        <dbReference type="ARBA" id="ARBA00022645"/>
    </source>
</evidence>
<evidence type="ECO:0000256" key="4">
    <source>
        <dbReference type="ARBA" id="ARBA00022801"/>
    </source>
</evidence>
<organism evidence="9 10">
    <name type="scientific">Formosimonas limnophila</name>
    <dbReference type="NCBI Taxonomy" id="1384487"/>
    <lineage>
        <taxon>Bacteria</taxon>
        <taxon>Pseudomonadati</taxon>
        <taxon>Pseudomonadota</taxon>
        <taxon>Betaproteobacteria</taxon>
        <taxon>Burkholderiales</taxon>
        <taxon>Burkholderiaceae</taxon>
        <taxon>Formosimonas</taxon>
    </lineage>
</organism>
<dbReference type="Pfam" id="PF02016">
    <property type="entry name" value="Peptidase_S66"/>
    <property type="match status" value="1"/>
</dbReference>
<dbReference type="SUPFAM" id="SSF141986">
    <property type="entry name" value="LD-carboxypeptidase A C-terminal domain-like"/>
    <property type="match status" value="1"/>
</dbReference>
<keyword evidence="3" id="KW-0645">Protease</keyword>
<reference evidence="9" key="2">
    <citation type="submission" date="2020-09" db="EMBL/GenBank/DDBJ databases">
        <authorList>
            <person name="Sun Q."/>
            <person name="Kim S."/>
        </authorList>
    </citation>
    <scope>NUCLEOTIDE SEQUENCE</scope>
    <source>
        <strain evidence="9">KCTC 32501</strain>
    </source>
</reference>
<evidence type="ECO:0000313" key="9">
    <source>
        <dbReference type="EMBL" id="GHA77839.1"/>
    </source>
</evidence>
<dbReference type="InterPro" id="IPR029062">
    <property type="entry name" value="Class_I_gatase-like"/>
</dbReference>
<dbReference type="InterPro" id="IPR027461">
    <property type="entry name" value="Carboxypeptidase_A_C_sf"/>
</dbReference>
<dbReference type="RefSeq" id="WP_189493679.1">
    <property type="nucleotide sequence ID" value="NZ_BMZG01000010.1"/>
</dbReference>
<dbReference type="Gene3D" id="3.50.30.60">
    <property type="entry name" value="LD-carboxypeptidase A C-terminal domain-like"/>
    <property type="match status" value="1"/>
</dbReference>
<feature type="active site" description="Charge relay system" evidence="6">
    <location>
        <position position="203"/>
    </location>
</feature>
<evidence type="ECO:0000256" key="6">
    <source>
        <dbReference type="PIRSR" id="PIRSR028757-1"/>
    </source>
</evidence>
<evidence type="ECO:0000313" key="10">
    <source>
        <dbReference type="Proteomes" id="UP000614287"/>
    </source>
</evidence>
<feature type="domain" description="LD-carboxypeptidase N-terminal" evidence="7">
    <location>
        <begin position="5"/>
        <end position="128"/>
    </location>
</feature>
<gene>
    <name evidence="9" type="primary">ldcA</name>
    <name evidence="9" type="ORF">GCM10009007_18500</name>
</gene>
<evidence type="ECO:0000256" key="1">
    <source>
        <dbReference type="ARBA" id="ARBA00010233"/>
    </source>
</evidence>
<dbReference type="GO" id="GO:0004180">
    <property type="term" value="F:carboxypeptidase activity"/>
    <property type="evidence" value="ECO:0007669"/>
    <property type="project" value="UniProtKB-KW"/>
</dbReference>
<feature type="domain" description="LD-carboxypeptidase C-terminal" evidence="8">
    <location>
        <begin position="172"/>
        <end position="288"/>
    </location>
</feature>
<dbReference type="Gene3D" id="3.40.50.10740">
    <property type="entry name" value="Class I glutamine amidotransferase-like"/>
    <property type="match status" value="1"/>
</dbReference>
<dbReference type="GO" id="GO:0008236">
    <property type="term" value="F:serine-type peptidase activity"/>
    <property type="evidence" value="ECO:0007669"/>
    <property type="project" value="UniProtKB-KW"/>
</dbReference>
<reference evidence="9" key="1">
    <citation type="journal article" date="2014" name="Int. J. Syst. Evol. Microbiol.">
        <title>Complete genome sequence of Corynebacterium casei LMG S-19264T (=DSM 44701T), isolated from a smear-ripened cheese.</title>
        <authorList>
            <consortium name="US DOE Joint Genome Institute (JGI-PGF)"/>
            <person name="Walter F."/>
            <person name="Albersmeier A."/>
            <person name="Kalinowski J."/>
            <person name="Ruckert C."/>
        </authorList>
    </citation>
    <scope>NUCLEOTIDE SEQUENCE</scope>
    <source>
        <strain evidence="9">KCTC 32501</strain>
    </source>
</reference>
<feature type="active site" description="Charge relay system" evidence="6">
    <location>
        <position position="273"/>
    </location>
</feature>
<dbReference type="PANTHER" id="PTHR30237">
    <property type="entry name" value="MURAMOYLTETRAPEPTIDE CARBOXYPEPTIDASE"/>
    <property type="match status" value="1"/>
</dbReference>
<dbReference type="CDD" id="cd07025">
    <property type="entry name" value="Peptidase_S66"/>
    <property type="match status" value="1"/>
</dbReference>
<dbReference type="Pfam" id="PF17676">
    <property type="entry name" value="Peptidase_S66C"/>
    <property type="match status" value="1"/>
</dbReference>
<name>A0A8J3CLR8_9BURK</name>
<evidence type="ECO:0000256" key="5">
    <source>
        <dbReference type="ARBA" id="ARBA00022825"/>
    </source>
</evidence>
<dbReference type="SUPFAM" id="SSF52317">
    <property type="entry name" value="Class I glutamine amidotransferase-like"/>
    <property type="match status" value="1"/>
</dbReference>
<feature type="active site" description="Nucleophile" evidence="6">
    <location>
        <position position="108"/>
    </location>
</feature>
<evidence type="ECO:0000259" key="8">
    <source>
        <dbReference type="Pfam" id="PF17676"/>
    </source>
</evidence>
<keyword evidence="5" id="KW-0720">Serine protease</keyword>
<comment type="caution">
    <text evidence="9">The sequence shown here is derived from an EMBL/GenBank/DDBJ whole genome shotgun (WGS) entry which is preliminary data.</text>
</comment>
<dbReference type="EMBL" id="BMZG01000010">
    <property type="protein sequence ID" value="GHA77839.1"/>
    <property type="molecule type" value="Genomic_DNA"/>
</dbReference>
<dbReference type="GO" id="GO:0006508">
    <property type="term" value="P:proteolysis"/>
    <property type="evidence" value="ECO:0007669"/>
    <property type="project" value="UniProtKB-KW"/>
</dbReference>
<dbReference type="Proteomes" id="UP000614287">
    <property type="component" value="Unassembled WGS sequence"/>
</dbReference>
<dbReference type="PANTHER" id="PTHR30237:SF2">
    <property type="entry name" value="MUREIN TETRAPEPTIDE CARBOXYPEPTIDASE"/>
    <property type="match status" value="1"/>
</dbReference>
<dbReference type="InterPro" id="IPR003507">
    <property type="entry name" value="S66_fam"/>
</dbReference>
<dbReference type="PIRSF" id="PIRSF028757">
    <property type="entry name" value="LD-carboxypeptidase"/>
    <property type="match status" value="1"/>
</dbReference>
<protein>
    <submittedName>
        <fullName evidence="9">L,D-carboxypeptidase A</fullName>
    </submittedName>
</protein>
<accession>A0A8J3CLR8</accession>
<sequence length="303" mass="34058">MPLLHLIAPSGDPQDQDAVARAVDYFQEKGWQVKGQSSALRHFQRFAGTDDERAAELNALTKYAQPEFKDSKPDLVMALRGGYGLSRILDRIDFDGLAAADLVFIGHSDFTAFTLAYYALTGKASYSGPMTCFDFGADSPSSFTQHHFWELLGAGIDAIKVRVAQPYQFKTEGMLWGGNLTMVSQLVGSRYLPEVKDGILFLEDINEHPYRIERAIYQLREAGILTQQRAMILGQFNGYKLYENDAGYDFDEMVKHLRSRIDIPLLTDLPFGHVRDKLTLPVGRVAQLDVRQDDGYVLSYGRI</sequence>
<proteinExistence type="inferred from homology"/>
<keyword evidence="4" id="KW-0378">Hydrolase</keyword>
<dbReference type="InterPro" id="IPR040921">
    <property type="entry name" value="Peptidase_S66C"/>
</dbReference>
<dbReference type="AlphaFoldDB" id="A0A8J3CLR8"/>
<evidence type="ECO:0000256" key="3">
    <source>
        <dbReference type="ARBA" id="ARBA00022670"/>
    </source>
</evidence>